<dbReference type="EMBL" id="AECU01000213">
    <property type="protein sequence ID" value="EFQ05614.1"/>
    <property type="molecule type" value="Genomic_DNA"/>
</dbReference>
<reference evidence="1 2" key="1">
    <citation type="submission" date="2010-08" db="EMBL/GenBank/DDBJ databases">
        <authorList>
            <person name="Weinstock G."/>
            <person name="Sodergren E."/>
            <person name="Clifton S."/>
            <person name="Fulton L."/>
            <person name="Fulton B."/>
            <person name="Courtney L."/>
            <person name="Fronick C."/>
            <person name="Harrison M."/>
            <person name="Strong C."/>
            <person name="Farmer C."/>
            <person name="Delahaunty K."/>
            <person name="Markovic C."/>
            <person name="Hall O."/>
            <person name="Minx P."/>
            <person name="Tomlinson C."/>
            <person name="Mitreva M."/>
            <person name="Hou S."/>
            <person name="Chen J."/>
            <person name="Wollam A."/>
            <person name="Pepin K.H."/>
            <person name="Johnson M."/>
            <person name="Bhonagiri V."/>
            <person name="Zhang X."/>
            <person name="Suruliraj S."/>
            <person name="Warren W."/>
            <person name="Chinwalla A."/>
            <person name="Mardis E.R."/>
            <person name="Wilson R.K."/>
        </authorList>
    </citation>
    <scope>NUCLEOTIDE SEQUENCE [LARGE SCALE GENOMIC DNA]</scope>
    <source>
        <strain evidence="1 2">KLE1255</strain>
    </source>
</reference>
<sequence>MNDDLHGSYLVFIRISLAYSIAQPGPKGESTSCKPPAGMLQ</sequence>
<dbReference type="HOGENOM" id="CLU_3270301_0_0_9"/>
<name>E2ZMM3_9FIRM</name>
<evidence type="ECO:0000313" key="1">
    <source>
        <dbReference type="EMBL" id="EFQ05614.1"/>
    </source>
</evidence>
<dbReference type="Proteomes" id="UP000006028">
    <property type="component" value="Unassembled WGS sequence"/>
</dbReference>
<proteinExistence type="predicted"/>
<dbReference type="AlphaFoldDB" id="E2ZMM3"/>
<comment type="caution">
    <text evidence="1">The sequence shown here is derived from an EMBL/GenBank/DDBJ whole genome shotgun (WGS) entry which is preliminary data.</text>
</comment>
<accession>E2ZMM3</accession>
<protein>
    <submittedName>
        <fullName evidence="1">Uncharacterized protein</fullName>
    </submittedName>
</protein>
<dbReference type="BioCyc" id="FCF748224-HMP:GTSS-966-MONOMER"/>
<organism evidence="1 2">
    <name type="scientific">Faecalibacterium cf. prausnitzii KLE1255</name>
    <dbReference type="NCBI Taxonomy" id="748224"/>
    <lineage>
        <taxon>Bacteria</taxon>
        <taxon>Bacillati</taxon>
        <taxon>Bacillota</taxon>
        <taxon>Clostridia</taxon>
        <taxon>Eubacteriales</taxon>
        <taxon>Oscillospiraceae</taxon>
        <taxon>Faecalibacterium</taxon>
    </lineage>
</organism>
<evidence type="ECO:0000313" key="2">
    <source>
        <dbReference type="Proteomes" id="UP000006028"/>
    </source>
</evidence>
<gene>
    <name evidence="1" type="ORF">HMPREF9436_02947</name>
</gene>